<dbReference type="GO" id="GO:0005886">
    <property type="term" value="C:plasma membrane"/>
    <property type="evidence" value="ECO:0007669"/>
    <property type="project" value="TreeGrafter"/>
</dbReference>
<keyword evidence="2" id="KW-0813">Transport</keyword>
<feature type="transmembrane region" description="Helical" evidence="10">
    <location>
        <begin position="251"/>
        <end position="272"/>
    </location>
</feature>
<dbReference type="GO" id="GO:0000103">
    <property type="term" value="P:sulfate assimilation"/>
    <property type="evidence" value="ECO:0007669"/>
    <property type="project" value="TreeGrafter"/>
</dbReference>
<evidence type="ECO:0000256" key="3">
    <source>
        <dbReference type="ARBA" id="ARBA00022475"/>
    </source>
</evidence>
<evidence type="ECO:0000256" key="10">
    <source>
        <dbReference type="SAM" id="Phobius"/>
    </source>
</evidence>
<evidence type="ECO:0008006" key="13">
    <source>
        <dbReference type="Google" id="ProtNLM"/>
    </source>
</evidence>
<dbReference type="InterPro" id="IPR059112">
    <property type="entry name" value="CysZ/EI24"/>
</dbReference>
<dbReference type="KEGG" id="nah:F5544_32600"/>
<feature type="transmembrane region" description="Helical" evidence="10">
    <location>
        <begin position="211"/>
        <end position="231"/>
    </location>
</feature>
<dbReference type="EMBL" id="CP046172">
    <property type="protein sequence ID" value="QIS14357.1"/>
    <property type="molecule type" value="Genomic_DNA"/>
</dbReference>
<dbReference type="AlphaFoldDB" id="A0A6G9YMQ6"/>
<keyword evidence="6 10" id="KW-0812">Transmembrane</keyword>
<name>A0A6G9YMQ6_9NOCA</name>
<comment type="subcellular location">
    <subcellularLocation>
        <location evidence="1">Membrane</location>
        <topology evidence="1">Multi-pass membrane protein</topology>
    </subcellularLocation>
</comment>
<keyword evidence="4" id="KW-0997">Cell inner membrane</keyword>
<feature type="transmembrane region" description="Helical" evidence="10">
    <location>
        <begin position="184"/>
        <end position="205"/>
    </location>
</feature>
<dbReference type="Pfam" id="PF07264">
    <property type="entry name" value="EI24"/>
    <property type="match status" value="1"/>
</dbReference>
<evidence type="ECO:0000256" key="8">
    <source>
        <dbReference type="ARBA" id="ARBA00023032"/>
    </source>
</evidence>
<keyword evidence="9 10" id="KW-0472">Membrane</keyword>
<dbReference type="Proteomes" id="UP000503540">
    <property type="component" value="Chromosome"/>
</dbReference>
<gene>
    <name evidence="11" type="ORF">F5544_32600</name>
</gene>
<dbReference type="GO" id="GO:0019344">
    <property type="term" value="P:cysteine biosynthetic process"/>
    <property type="evidence" value="ECO:0007669"/>
    <property type="project" value="TreeGrafter"/>
</dbReference>
<accession>A0A6G9YMQ6</accession>
<evidence type="ECO:0000313" key="12">
    <source>
        <dbReference type="Proteomes" id="UP000503540"/>
    </source>
</evidence>
<keyword evidence="8" id="KW-0764">Sulfate transport</keyword>
<dbReference type="GO" id="GO:0009675">
    <property type="term" value="F:high-affinity sulfate:proton symporter activity"/>
    <property type="evidence" value="ECO:0007669"/>
    <property type="project" value="TreeGrafter"/>
</dbReference>
<evidence type="ECO:0000313" key="11">
    <source>
        <dbReference type="EMBL" id="QIS14357.1"/>
    </source>
</evidence>
<evidence type="ECO:0000256" key="5">
    <source>
        <dbReference type="ARBA" id="ARBA00022605"/>
    </source>
</evidence>
<dbReference type="PANTHER" id="PTHR37468:SF1">
    <property type="entry name" value="SULFATE TRANSPORTER CYSZ"/>
    <property type="match status" value="1"/>
</dbReference>
<evidence type="ECO:0000256" key="4">
    <source>
        <dbReference type="ARBA" id="ARBA00022519"/>
    </source>
</evidence>
<keyword evidence="7 10" id="KW-1133">Transmembrane helix</keyword>
<feature type="transmembrane region" description="Helical" evidence="10">
    <location>
        <begin position="115"/>
        <end position="143"/>
    </location>
</feature>
<organism evidence="11 12">
    <name type="scientific">Nocardia arthritidis</name>
    <dbReference type="NCBI Taxonomy" id="228602"/>
    <lineage>
        <taxon>Bacteria</taxon>
        <taxon>Bacillati</taxon>
        <taxon>Actinomycetota</taxon>
        <taxon>Actinomycetes</taxon>
        <taxon>Mycobacteriales</taxon>
        <taxon>Nocardiaceae</taxon>
        <taxon>Nocardia</taxon>
    </lineage>
</organism>
<protein>
    <recommendedName>
        <fullName evidence="13">EI24 domain-containing protein</fullName>
    </recommendedName>
</protein>
<evidence type="ECO:0000256" key="6">
    <source>
        <dbReference type="ARBA" id="ARBA00022692"/>
    </source>
</evidence>
<feature type="transmembrane region" description="Helical" evidence="10">
    <location>
        <begin position="70"/>
        <end position="95"/>
    </location>
</feature>
<keyword evidence="3" id="KW-1003">Cell membrane</keyword>
<evidence type="ECO:0000256" key="1">
    <source>
        <dbReference type="ARBA" id="ARBA00004141"/>
    </source>
</evidence>
<dbReference type="InterPro" id="IPR050480">
    <property type="entry name" value="CysZ-like"/>
</dbReference>
<dbReference type="PANTHER" id="PTHR37468">
    <property type="entry name" value="SULFATE TRANSPORTER CYSZ"/>
    <property type="match status" value="1"/>
</dbReference>
<sequence length="301" mass="32613">MRAPTAEPTAPRHQATIAFDSSDGDSVEAARRRPTCHPARLEYAVPVRDLGLGFGYLVRGQRWVANHGRWFGFGLLPGLLALVLYIAALVGLAYGADDFVTWATPFANHWSASGLFRGFLAVLLWILALFLAIITFTAVTLVLGQPFYEALSEHVDKSLDGAAPESGLSVWRELWIGIRDGIRVVVRAAVWGVLLFVAGFLPVVGQTVVPLLGLGVTGFFLTQELTAVAMLRRRVELREQLTLLRSRRMLVWGFGIPLAAVFLVPFVAVLLMPGAVAGATMLARELTGGREYVPTHPASGA</sequence>
<keyword evidence="5" id="KW-0028">Amino-acid biosynthesis</keyword>
<reference evidence="11 12" key="1">
    <citation type="journal article" date="2019" name="ACS Chem. Biol.">
        <title>Identification and Mobilization of a Cryptic Antibiotic Biosynthesis Gene Locus from a Human-Pathogenic Nocardia Isolate.</title>
        <authorList>
            <person name="Herisse M."/>
            <person name="Ishida K."/>
            <person name="Porter J.L."/>
            <person name="Howden B."/>
            <person name="Hertweck C."/>
            <person name="Stinear T.P."/>
            <person name="Pidot S.J."/>
        </authorList>
    </citation>
    <scope>NUCLEOTIDE SEQUENCE [LARGE SCALE GENOMIC DNA]</scope>
    <source>
        <strain evidence="11 12">AUSMDU00012717</strain>
    </source>
</reference>
<evidence type="ECO:0000256" key="9">
    <source>
        <dbReference type="ARBA" id="ARBA00023136"/>
    </source>
</evidence>
<evidence type="ECO:0000256" key="7">
    <source>
        <dbReference type="ARBA" id="ARBA00022989"/>
    </source>
</evidence>
<keyword evidence="12" id="KW-1185">Reference proteome</keyword>
<evidence type="ECO:0000256" key="2">
    <source>
        <dbReference type="ARBA" id="ARBA00022448"/>
    </source>
</evidence>
<proteinExistence type="predicted"/>